<dbReference type="PANTHER" id="PTHR35175:SF2">
    <property type="entry name" value="DUF1289 DOMAIN-CONTAINING PROTEIN"/>
    <property type="match status" value="1"/>
</dbReference>
<reference evidence="2" key="1">
    <citation type="journal article" date="2019" name="Int. J. Syst. Evol. Microbiol.">
        <title>The Global Catalogue of Microorganisms (GCM) 10K type strain sequencing project: providing services to taxonomists for standard genome sequencing and annotation.</title>
        <authorList>
            <consortium name="The Broad Institute Genomics Platform"/>
            <consortium name="The Broad Institute Genome Sequencing Center for Infectious Disease"/>
            <person name="Wu L."/>
            <person name="Ma J."/>
        </authorList>
    </citation>
    <scope>NUCLEOTIDE SEQUENCE [LARGE SCALE GENOMIC DNA]</scope>
    <source>
        <strain evidence="2">KCTC 42195</strain>
    </source>
</reference>
<dbReference type="PANTHER" id="PTHR35175">
    <property type="entry name" value="DUF1289 DOMAIN-CONTAINING PROTEIN"/>
    <property type="match status" value="1"/>
</dbReference>
<dbReference type="InterPro" id="IPR010710">
    <property type="entry name" value="DUF1289"/>
</dbReference>
<evidence type="ECO:0000313" key="2">
    <source>
        <dbReference type="Proteomes" id="UP001595636"/>
    </source>
</evidence>
<dbReference type="RefSeq" id="WP_390276494.1">
    <property type="nucleotide sequence ID" value="NZ_JBHRYH010000005.1"/>
</dbReference>
<accession>A0ABV7TQ99</accession>
<dbReference type="Pfam" id="PF06945">
    <property type="entry name" value="DUF1289"/>
    <property type="match status" value="1"/>
</dbReference>
<dbReference type="Proteomes" id="UP001595636">
    <property type="component" value="Unassembled WGS sequence"/>
</dbReference>
<proteinExistence type="predicted"/>
<organism evidence="1 2">
    <name type="scientific">Vogesella amnigena</name>
    <dbReference type="NCBI Taxonomy" id="1507449"/>
    <lineage>
        <taxon>Bacteria</taxon>
        <taxon>Pseudomonadati</taxon>
        <taxon>Pseudomonadota</taxon>
        <taxon>Betaproteobacteria</taxon>
        <taxon>Neisseriales</taxon>
        <taxon>Chromobacteriaceae</taxon>
        <taxon>Vogesella</taxon>
    </lineage>
</organism>
<comment type="caution">
    <text evidence="1">The sequence shown here is derived from an EMBL/GenBank/DDBJ whole genome shotgun (WGS) entry which is preliminary data.</text>
</comment>
<dbReference type="EMBL" id="JBHRYH010000005">
    <property type="protein sequence ID" value="MFC3625086.1"/>
    <property type="molecule type" value="Genomic_DNA"/>
</dbReference>
<keyword evidence="2" id="KW-1185">Reference proteome</keyword>
<evidence type="ECO:0000313" key="1">
    <source>
        <dbReference type="EMBL" id="MFC3625086.1"/>
    </source>
</evidence>
<protein>
    <submittedName>
        <fullName evidence="1">DUF1289 domain-containing protein</fullName>
    </submittedName>
</protein>
<name>A0ABV7TQ99_9NEIS</name>
<sequence length="133" mass="14617">MQHSADTPCIGVCSTAIGDDVCQGCARTFEEISFWYELDAAHKARVWAALPRRRVWQALARVAGGHLRIDTPQVDEQATLQLADGRLLQLALPQQDASGRWVTLQLGSAHCRLLVSDPAWPQALRDFLQAAAV</sequence>
<gene>
    <name evidence="1" type="ORF">ACFOKJ_02870</name>
</gene>